<evidence type="ECO:0000256" key="1">
    <source>
        <dbReference type="SAM" id="MobiDB-lite"/>
    </source>
</evidence>
<gene>
    <name evidence="2" type="ORF">P167DRAFT_58936</name>
</gene>
<dbReference type="Proteomes" id="UP000277580">
    <property type="component" value="Unassembled WGS sequence"/>
</dbReference>
<evidence type="ECO:0000313" key="3">
    <source>
        <dbReference type="Proteomes" id="UP000277580"/>
    </source>
</evidence>
<reference evidence="2 3" key="1">
    <citation type="journal article" date="2018" name="Nat. Ecol. Evol.">
        <title>Pezizomycetes genomes reveal the molecular basis of ectomycorrhizal truffle lifestyle.</title>
        <authorList>
            <person name="Murat C."/>
            <person name="Payen T."/>
            <person name="Noel B."/>
            <person name="Kuo A."/>
            <person name="Morin E."/>
            <person name="Chen J."/>
            <person name="Kohler A."/>
            <person name="Krizsan K."/>
            <person name="Balestrini R."/>
            <person name="Da Silva C."/>
            <person name="Montanini B."/>
            <person name="Hainaut M."/>
            <person name="Levati E."/>
            <person name="Barry K.W."/>
            <person name="Belfiori B."/>
            <person name="Cichocki N."/>
            <person name="Clum A."/>
            <person name="Dockter R.B."/>
            <person name="Fauchery L."/>
            <person name="Guy J."/>
            <person name="Iotti M."/>
            <person name="Le Tacon F."/>
            <person name="Lindquist E.A."/>
            <person name="Lipzen A."/>
            <person name="Malagnac F."/>
            <person name="Mello A."/>
            <person name="Molinier V."/>
            <person name="Miyauchi S."/>
            <person name="Poulain J."/>
            <person name="Riccioni C."/>
            <person name="Rubini A."/>
            <person name="Sitrit Y."/>
            <person name="Splivallo R."/>
            <person name="Traeger S."/>
            <person name="Wang M."/>
            <person name="Zifcakova L."/>
            <person name="Wipf D."/>
            <person name="Zambonelli A."/>
            <person name="Paolocci F."/>
            <person name="Nowrousian M."/>
            <person name="Ottonello S."/>
            <person name="Baldrian P."/>
            <person name="Spatafora J.W."/>
            <person name="Henrissat B."/>
            <person name="Nagy L.G."/>
            <person name="Aury J.M."/>
            <person name="Wincker P."/>
            <person name="Grigoriev I.V."/>
            <person name="Bonfante P."/>
            <person name="Martin F.M."/>
        </authorList>
    </citation>
    <scope>NUCLEOTIDE SEQUENCE [LARGE SCALE GENOMIC DNA]</scope>
    <source>
        <strain evidence="2 3">CCBAS932</strain>
    </source>
</reference>
<protein>
    <submittedName>
        <fullName evidence="2">Uncharacterized protein</fullName>
    </submittedName>
</protein>
<sequence length="186" mass="20361">MFKRRIAYICVLVLVSVILLSATATALYQYTLNQNLNKYTQNPDLVTEASNHEHSLFKRKGGRGKTGGRRSSGSGRSGGCNSASVGTVFRVKICRHVVDVPTHVAGPSWSSYVRCPRQQFVTNICQEKGGVNQVNSLISLQGRLYCEASGFSIPECTNFGLCQPDDYTNSGAGGLVREQYHTDLFC</sequence>
<keyword evidence="3" id="KW-1185">Reference proteome</keyword>
<organism evidence="2 3">
    <name type="scientific">Morchella conica CCBAS932</name>
    <dbReference type="NCBI Taxonomy" id="1392247"/>
    <lineage>
        <taxon>Eukaryota</taxon>
        <taxon>Fungi</taxon>
        <taxon>Dikarya</taxon>
        <taxon>Ascomycota</taxon>
        <taxon>Pezizomycotina</taxon>
        <taxon>Pezizomycetes</taxon>
        <taxon>Pezizales</taxon>
        <taxon>Morchellaceae</taxon>
        <taxon>Morchella</taxon>
    </lineage>
</organism>
<name>A0A3N4KZG5_9PEZI</name>
<feature type="region of interest" description="Disordered" evidence="1">
    <location>
        <begin position="54"/>
        <end position="81"/>
    </location>
</feature>
<evidence type="ECO:0000313" key="2">
    <source>
        <dbReference type="EMBL" id="RPB14642.1"/>
    </source>
</evidence>
<dbReference type="EMBL" id="ML119117">
    <property type="protein sequence ID" value="RPB14642.1"/>
    <property type="molecule type" value="Genomic_DNA"/>
</dbReference>
<feature type="compositionally biased region" description="Basic residues" evidence="1">
    <location>
        <begin position="57"/>
        <end position="68"/>
    </location>
</feature>
<dbReference type="InParanoid" id="A0A3N4KZG5"/>
<proteinExistence type="predicted"/>
<accession>A0A3N4KZG5</accession>
<dbReference type="AlphaFoldDB" id="A0A3N4KZG5"/>